<dbReference type="AlphaFoldDB" id="M5XAN9"/>
<sequence length="146" mass="16061">MPKDSHTEALLTRASKGIFPSNHSSTAQFLCRPARLRLNSFKCFRASTSLHGPSQVTRKPSFHPPPLLKPTKTSGLSLFAEGLRIIILNKQAGLQNGKAHERNLGEGSQKITYLFPPCRSKLTPRRPSSRSQSNPCSKITDPSQLA</sequence>
<reference evidence="2 3" key="1">
    <citation type="journal article" date="2013" name="Nat. Genet.">
        <title>The high-quality draft genome of peach (Prunus persica) identifies unique patterns of genetic diversity, domestication and genome evolution.</title>
        <authorList>
            <consortium name="International Peach Genome Initiative"/>
            <person name="Verde I."/>
            <person name="Abbott A.G."/>
            <person name="Scalabrin S."/>
            <person name="Jung S."/>
            <person name="Shu S."/>
            <person name="Marroni F."/>
            <person name="Zhebentyayeva T."/>
            <person name="Dettori M.T."/>
            <person name="Grimwood J."/>
            <person name="Cattonaro F."/>
            <person name="Zuccolo A."/>
            <person name="Rossini L."/>
            <person name="Jenkins J."/>
            <person name="Vendramin E."/>
            <person name="Meisel L.A."/>
            <person name="Decroocq V."/>
            <person name="Sosinski B."/>
            <person name="Prochnik S."/>
            <person name="Mitros T."/>
            <person name="Policriti A."/>
            <person name="Cipriani G."/>
            <person name="Dondini L."/>
            <person name="Ficklin S."/>
            <person name="Goodstein D.M."/>
            <person name="Xuan P."/>
            <person name="Del Fabbro C."/>
            <person name="Aramini V."/>
            <person name="Copetti D."/>
            <person name="Gonzalez S."/>
            <person name="Horner D.S."/>
            <person name="Falchi R."/>
            <person name="Lucas S."/>
            <person name="Mica E."/>
            <person name="Maldonado J."/>
            <person name="Lazzari B."/>
            <person name="Bielenberg D."/>
            <person name="Pirona R."/>
            <person name="Miculan M."/>
            <person name="Barakat A."/>
            <person name="Testolin R."/>
            <person name="Stella A."/>
            <person name="Tartarini S."/>
            <person name="Tonutti P."/>
            <person name="Arus P."/>
            <person name="Orellana A."/>
            <person name="Wells C."/>
            <person name="Main D."/>
            <person name="Vizzotto G."/>
            <person name="Silva H."/>
            <person name="Salamini F."/>
            <person name="Schmutz J."/>
            <person name="Morgante M."/>
            <person name="Rokhsar D.S."/>
        </authorList>
    </citation>
    <scope>NUCLEOTIDE SEQUENCE [LARGE SCALE GENOMIC DNA]</scope>
    <source>
        <strain evidence="3">cv. Nemared</strain>
    </source>
</reference>
<name>M5XAN9_PRUPE</name>
<organism evidence="2 3">
    <name type="scientific">Prunus persica</name>
    <name type="common">Peach</name>
    <name type="synonym">Amygdalus persica</name>
    <dbReference type="NCBI Taxonomy" id="3760"/>
    <lineage>
        <taxon>Eukaryota</taxon>
        <taxon>Viridiplantae</taxon>
        <taxon>Streptophyta</taxon>
        <taxon>Embryophyta</taxon>
        <taxon>Tracheophyta</taxon>
        <taxon>Spermatophyta</taxon>
        <taxon>Magnoliopsida</taxon>
        <taxon>eudicotyledons</taxon>
        <taxon>Gunneridae</taxon>
        <taxon>Pentapetalae</taxon>
        <taxon>rosids</taxon>
        <taxon>fabids</taxon>
        <taxon>Rosales</taxon>
        <taxon>Rosaceae</taxon>
        <taxon>Amygdaloideae</taxon>
        <taxon>Amygdaleae</taxon>
        <taxon>Prunus</taxon>
    </lineage>
</organism>
<evidence type="ECO:0000313" key="3">
    <source>
        <dbReference type="Proteomes" id="UP000006882"/>
    </source>
</evidence>
<protein>
    <submittedName>
        <fullName evidence="2">Uncharacterized protein</fullName>
    </submittedName>
</protein>
<feature type="region of interest" description="Disordered" evidence="1">
    <location>
        <begin position="51"/>
        <end position="70"/>
    </location>
</feature>
<proteinExistence type="predicted"/>
<keyword evidence="3" id="KW-1185">Reference proteome</keyword>
<gene>
    <name evidence="2" type="ORF">PRUPE_3G128700</name>
</gene>
<dbReference type="Gramene" id="ONI16906">
    <property type="protein sequence ID" value="ONI16906"/>
    <property type="gene ID" value="PRUPE_3G128700"/>
</dbReference>
<evidence type="ECO:0000313" key="2">
    <source>
        <dbReference type="EMBL" id="ONI16906.1"/>
    </source>
</evidence>
<evidence type="ECO:0000256" key="1">
    <source>
        <dbReference type="SAM" id="MobiDB-lite"/>
    </source>
</evidence>
<feature type="region of interest" description="Disordered" evidence="1">
    <location>
        <begin position="118"/>
        <end position="146"/>
    </location>
</feature>
<accession>M5XAN9</accession>
<dbReference type="Proteomes" id="UP000006882">
    <property type="component" value="Chromosome G3"/>
</dbReference>
<dbReference type="HOGENOM" id="CLU_1780630_0_0_1"/>
<dbReference type="EMBL" id="CM007653">
    <property type="protein sequence ID" value="ONI16906.1"/>
    <property type="molecule type" value="Genomic_DNA"/>
</dbReference>